<dbReference type="GO" id="GO:0038023">
    <property type="term" value="F:signaling receptor activity"/>
    <property type="evidence" value="ECO:0007669"/>
    <property type="project" value="InterPro"/>
</dbReference>
<dbReference type="InterPro" id="IPR012910">
    <property type="entry name" value="Plug_dom"/>
</dbReference>
<dbReference type="FunFam" id="2.170.130.10:FF:000001">
    <property type="entry name" value="Catecholate siderophore TonB-dependent receptor"/>
    <property type="match status" value="1"/>
</dbReference>
<comment type="caution">
    <text evidence="19">The sequence shown here is derived from an EMBL/GenBank/DDBJ whole genome shotgun (WGS) entry which is preliminary data.</text>
</comment>
<sequence length="695" mass="75273">MSLGAGVAASVAQEKEGITLAPIVVNSGTAKEDPKAPVKGYVANSSASATKTGTPLVETQQSVSVVTRDEIEARNTQTLGGILNYTPGVVGEPYGADPRFDAPVIRGFNGGQAQFLNGLRMMRTAGAPAVDVYGLERVEVLRGPASVMYGQGNPGGLINMISKRPVFESFGEVGLQGGSYETFGGFFDLGGPVKESPDWAYRLTGLARTAGAQTDSLDNDRYFFAPALTWKPDEDTKLTILTSIQHDNPSSPSGLPPQYTIDSSGYRLPRDFYVGDEGFDESGRTLTNLGYELEQRLGETWTFRQNARYTNFDWEYQSLGMSSLGLLADGRTLRRNATFQDERLNTFNIDNNLQAEFETGGLEHKVLLGLDYRYFDNNVRTQFFQATPLDVLNPVRGPVSLISQTLDTTVDSDMSQIGLYAQDELAFGNWRATLALRQDWAKTSGTSANGLSGAVRSLDQDDHKLTGRAGLSYLFDNGLAPYISYSTSFEPVAGADARTGNPFEPTKGEQVEAGIKYQPEGWNGFFAAAVYDLRQENVLRTINGVSTQIGEVHVRGVELEGVASLAQGLDLRAAYTYTDAEIGEGADDGNRVENVPEHAASLWLNYSFDENTALKGFGIGGGVRYVGQRYGNSANTYDLDAVTLLDAALTYSKDGYKASLGVQNIADKDYVASCSSFGCYYGDGRTITGKLTYSW</sequence>
<dbReference type="InterPro" id="IPR039426">
    <property type="entry name" value="TonB-dep_rcpt-like"/>
</dbReference>
<dbReference type="PROSITE" id="PS52016">
    <property type="entry name" value="TONB_DEPENDENT_REC_3"/>
    <property type="match status" value="1"/>
</dbReference>
<dbReference type="PANTHER" id="PTHR32552">
    <property type="entry name" value="FERRICHROME IRON RECEPTOR-RELATED"/>
    <property type="match status" value="1"/>
</dbReference>
<keyword evidence="4 15" id="KW-0813">Transport</keyword>
<dbReference type="InterPro" id="IPR000531">
    <property type="entry name" value="Beta-barrel_TonB"/>
</dbReference>
<evidence type="ECO:0000256" key="5">
    <source>
        <dbReference type="ARBA" id="ARBA00022452"/>
    </source>
</evidence>
<evidence type="ECO:0000256" key="3">
    <source>
        <dbReference type="ARBA" id="ARBA00021261"/>
    </source>
</evidence>
<evidence type="ECO:0000256" key="10">
    <source>
        <dbReference type="ARBA" id="ARBA00023065"/>
    </source>
</evidence>
<evidence type="ECO:0000256" key="1">
    <source>
        <dbReference type="ARBA" id="ARBA00004571"/>
    </source>
</evidence>
<reference evidence="19" key="2">
    <citation type="submission" date="2020-09" db="EMBL/GenBank/DDBJ databases">
        <authorList>
            <person name="Sun Q."/>
            <person name="Zhou Y."/>
        </authorList>
    </citation>
    <scope>NUCLEOTIDE SEQUENCE</scope>
    <source>
        <strain evidence="19">CGMCC 1.15082</strain>
    </source>
</reference>
<dbReference type="Gene3D" id="2.170.130.10">
    <property type="entry name" value="TonB-dependent receptor, plug domain"/>
    <property type="match status" value="1"/>
</dbReference>
<dbReference type="EMBL" id="BMHH01000004">
    <property type="protein sequence ID" value="GGA86250.1"/>
    <property type="molecule type" value="Genomic_DNA"/>
</dbReference>
<evidence type="ECO:0000256" key="8">
    <source>
        <dbReference type="ARBA" id="ARBA00022729"/>
    </source>
</evidence>
<keyword evidence="13" id="KW-0675">Receptor</keyword>
<evidence type="ECO:0000256" key="11">
    <source>
        <dbReference type="ARBA" id="ARBA00023077"/>
    </source>
</evidence>
<dbReference type="GO" id="GO:0009279">
    <property type="term" value="C:cell outer membrane"/>
    <property type="evidence" value="ECO:0007669"/>
    <property type="project" value="UniProtKB-SubCell"/>
</dbReference>
<keyword evidence="9" id="KW-0408">Iron</keyword>
<dbReference type="Pfam" id="PF00593">
    <property type="entry name" value="TonB_dep_Rec_b-barrel"/>
    <property type="match status" value="1"/>
</dbReference>
<evidence type="ECO:0000313" key="20">
    <source>
        <dbReference type="Proteomes" id="UP000646478"/>
    </source>
</evidence>
<dbReference type="GO" id="GO:0015344">
    <property type="term" value="F:siderophore uptake transmembrane transporter activity"/>
    <property type="evidence" value="ECO:0007669"/>
    <property type="project" value="TreeGrafter"/>
</dbReference>
<keyword evidence="5 15" id="KW-1134">Transmembrane beta strand</keyword>
<evidence type="ECO:0000256" key="16">
    <source>
        <dbReference type="RuleBase" id="RU003357"/>
    </source>
</evidence>
<accession>A0A916S8N2</accession>
<protein>
    <recommendedName>
        <fullName evidence="3">Heme transporter BhuA</fullName>
    </recommendedName>
</protein>
<evidence type="ECO:0000256" key="7">
    <source>
        <dbReference type="ARBA" id="ARBA00022692"/>
    </source>
</evidence>
<evidence type="ECO:0000256" key="12">
    <source>
        <dbReference type="ARBA" id="ARBA00023136"/>
    </source>
</evidence>
<feature type="domain" description="TonB-dependent receptor-like beta-barrel" evidence="17">
    <location>
        <begin position="233"/>
        <end position="665"/>
    </location>
</feature>
<evidence type="ECO:0000256" key="14">
    <source>
        <dbReference type="ARBA" id="ARBA00023237"/>
    </source>
</evidence>
<keyword evidence="14 15" id="KW-0998">Cell outer membrane</keyword>
<name>A0A916S8N2_9HYPH</name>
<dbReference type="InterPro" id="IPR037066">
    <property type="entry name" value="Plug_dom_sf"/>
</dbReference>
<evidence type="ECO:0000256" key="4">
    <source>
        <dbReference type="ARBA" id="ARBA00022448"/>
    </source>
</evidence>
<dbReference type="Proteomes" id="UP000646478">
    <property type="component" value="Unassembled WGS sequence"/>
</dbReference>
<dbReference type="GO" id="GO:0015891">
    <property type="term" value="P:siderophore transport"/>
    <property type="evidence" value="ECO:0007669"/>
    <property type="project" value="InterPro"/>
</dbReference>
<keyword evidence="7 15" id="KW-0812">Transmembrane</keyword>
<proteinExistence type="inferred from homology"/>
<evidence type="ECO:0000256" key="6">
    <source>
        <dbReference type="ARBA" id="ARBA00022496"/>
    </source>
</evidence>
<dbReference type="NCBIfam" id="TIGR01783">
    <property type="entry name" value="TonB-siderophor"/>
    <property type="match status" value="1"/>
</dbReference>
<dbReference type="InterPro" id="IPR036942">
    <property type="entry name" value="Beta-barrel_TonB_sf"/>
</dbReference>
<dbReference type="CDD" id="cd01347">
    <property type="entry name" value="ligand_gated_channel"/>
    <property type="match status" value="1"/>
</dbReference>
<evidence type="ECO:0000256" key="9">
    <source>
        <dbReference type="ARBA" id="ARBA00023004"/>
    </source>
</evidence>
<evidence type="ECO:0000259" key="18">
    <source>
        <dbReference type="Pfam" id="PF07715"/>
    </source>
</evidence>
<comment type="similarity">
    <text evidence="2 15 16">Belongs to the TonB-dependent receptor family.</text>
</comment>
<evidence type="ECO:0000256" key="2">
    <source>
        <dbReference type="ARBA" id="ARBA00009810"/>
    </source>
</evidence>
<keyword evidence="6" id="KW-0410">Iron transport</keyword>
<dbReference type="FunFam" id="2.40.170.20:FF:000005">
    <property type="entry name" value="TonB-dependent siderophore receptor"/>
    <property type="match status" value="1"/>
</dbReference>
<organism evidence="19 20">
    <name type="scientific">Brucella endophytica</name>
    <dbReference type="NCBI Taxonomy" id="1963359"/>
    <lineage>
        <taxon>Bacteria</taxon>
        <taxon>Pseudomonadati</taxon>
        <taxon>Pseudomonadota</taxon>
        <taxon>Alphaproteobacteria</taxon>
        <taxon>Hyphomicrobiales</taxon>
        <taxon>Brucellaceae</taxon>
        <taxon>Brucella/Ochrobactrum group</taxon>
        <taxon>Brucella</taxon>
    </lineage>
</organism>
<dbReference type="Pfam" id="PF07715">
    <property type="entry name" value="Plug"/>
    <property type="match status" value="1"/>
</dbReference>
<dbReference type="AlphaFoldDB" id="A0A916S8N2"/>
<feature type="domain" description="TonB-dependent receptor plug" evidence="18">
    <location>
        <begin position="56"/>
        <end position="156"/>
    </location>
</feature>
<evidence type="ECO:0000256" key="15">
    <source>
        <dbReference type="PROSITE-ProRule" id="PRU01360"/>
    </source>
</evidence>
<keyword evidence="11 16" id="KW-0798">TonB box</keyword>
<evidence type="ECO:0000256" key="13">
    <source>
        <dbReference type="ARBA" id="ARBA00023170"/>
    </source>
</evidence>
<keyword evidence="8" id="KW-0732">Signal</keyword>
<keyword evidence="10" id="KW-0406">Ion transport</keyword>
<dbReference type="PANTHER" id="PTHR32552:SF68">
    <property type="entry name" value="FERRICHROME OUTER MEMBRANE TRANSPORTER_PHAGE RECEPTOR"/>
    <property type="match status" value="1"/>
</dbReference>
<keyword evidence="12 15" id="KW-0472">Membrane</keyword>
<evidence type="ECO:0000313" key="19">
    <source>
        <dbReference type="EMBL" id="GGA86250.1"/>
    </source>
</evidence>
<gene>
    <name evidence="19" type="primary">fhuA</name>
    <name evidence="19" type="ORF">GCM10011491_12330</name>
</gene>
<dbReference type="SUPFAM" id="SSF56935">
    <property type="entry name" value="Porins"/>
    <property type="match status" value="1"/>
</dbReference>
<reference evidence="19" key="1">
    <citation type="journal article" date="2014" name="Int. J. Syst. Evol. Microbiol.">
        <title>Complete genome sequence of Corynebacterium casei LMG S-19264T (=DSM 44701T), isolated from a smear-ripened cheese.</title>
        <authorList>
            <consortium name="US DOE Joint Genome Institute (JGI-PGF)"/>
            <person name="Walter F."/>
            <person name="Albersmeier A."/>
            <person name="Kalinowski J."/>
            <person name="Ruckert C."/>
        </authorList>
    </citation>
    <scope>NUCLEOTIDE SEQUENCE</scope>
    <source>
        <strain evidence="19">CGMCC 1.15082</strain>
    </source>
</reference>
<comment type="subcellular location">
    <subcellularLocation>
        <location evidence="1 15">Cell outer membrane</location>
        <topology evidence="1 15">Multi-pass membrane protein</topology>
    </subcellularLocation>
</comment>
<evidence type="ECO:0000259" key="17">
    <source>
        <dbReference type="Pfam" id="PF00593"/>
    </source>
</evidence>
<dbReference type="Gene3D" id="2.40.170.20">
    <property type="entry name" value="TonB-dependent receptor, beta-barrel domain"/>
    <property type="match status" value="1"/>
</dbReference>
<keyword evidence="20" id="KW-1185">Reference proteome</keyword>
<dbReference type="InterPro" id="IPR010105">
    <property type="entry name" value="TonB_sidphr_rcpt"/>
</dbReference>